<dbReference type="Pfam" id="PF01551">
    <property type="entry name" value="Peptidase_M23"/>
    <property type="match status" value="1"/>
</dbReference>
<dbReference type="InterPro" id="IPR016047">
    <property type="entry name" value="M23ase_b-sheet_dom"/>
</dbReference>
<gene>
    <name evidence="3" type="ORF">GCM10017577_46460</name>
</gene>
<dbReference type="GO" id="GO:0004222">
    <property type="term" value="F:metalloendopeptidase activity"/>
    <property type="evidence" value="ECO:0007669"/>
    <property type="project" value="TreeGrafter"/>
</dbReference>
<evidence type="ECO:0000256" key="1">
    <source>
        <dbReference type="ARBA" id="ARBA00022729"/>
    </source>
</evidence>
<reference evidence="3" key="2">
    <citation type="submission" date="2023-01" db="EMBL/GenBank/DDBJ databases">
        <authorList>
            <person name="Sun Q."/>
            <person name="Evtushenko L."/>
        </authorList>
    </citation>
    <scope>NUCLEOTIDE SEQUENCE</scope>
    <source>
        <strain evidence="3">VKM Ac-1069</strain>
    </source>
</reference>
<accession>A0A9W6L4H6</accession>
<dbReference type="InterPro" id="IPR011055">
    <property type="entry name" value="Dup_hybrid_motif"/>
</dbReference>
<name>A0A9W6L4H6_9PSEU</name>
<comment type="caution">
    <text evidence="3">The sequence shown here is derived from an EMBL/GenBank/DDBJ whole genome shotgun (WGS) entry which is preliminary data.</text>
</comment>
<protein>
    <recommendedName>
        <fullName evidence="2">M23ase beta-sheet core domain-containing protein</fullName>
    </recommendedName>
</protein>
<proteinExistence type="predicted"/>
<dbReference type="Proteomes" id="UP001143463">
    <property type="component" value="Unassembled WGS sequence"/>
</dbReference>
<dbReference type="Gene3D" id="2.70.70.10">
    <property type="entry name" value="Glucose Permease (Domain IIA)"/>
    <property type="match status" value="1"/>
</dbReference>
<feature type="domain" description="M23ase beta-sheet core" evidence="2">
    <location>
        <begin position="30"/>
        <end position="118"/>
    </location>
</feature>
<dbReference type="RefSeq" id="WP_037047160.1">
    <property type="nucleotide sequence ID" value="NZ_BAAAUZ010000007.1"/>
</dbReference>
<sequence>MPGVEYGWPLAPVPAVARPFDQPPFRYGRGHRGADLVGGVGQAVLAARDGVVVFAGPVAGRGVVSVEHADGLRTTYEPVTGTVAVGVRVARGDPIGVLDAGHAGCPAEACLHWGVRRGVRSTSEYMDPLVLLRPRHVRLLPLPDPWPG</sequence>
<dbReference type="AlphaFoldDB" id="A0A9W6L4H6"/>
<reference evidence="3" key="1">
    <citation type="journal article" date="2014" name="Int. J. Syst. Evol. Microbiol.">
        <title>Complete genome sequence of Corynebacterium casei LMG S-19264T (=DSM 44701T), isolated from a smear-ripened cheese.</title>
        <authorList>
            <consortium name="US DOE Joint Genome Institute (JGI-PGF)"/>
            <person name="Walter F."/>
            <person name="Albersmeier A."/>
            <person name="Kalinowski J."/>
            <person name="Ruckert C."/>
        </authorList>
    </citation>
    <scope>NUCLEOTIDE SEQUENCE</scope>
    <source>
        <strain evidence="3">VKM Ac-1069</strain>
    </source>
</reference>
<keyword evidence="4" id="KW-1185">Reference proteome</keyword>
<dbReference type="InterPro" id="IPR050570">
    <property type="entry name" value="Cell_wall_metabolism_enzyme"/>
</dbReference>
<keyword evidence="1" id="KW-0732">Signal</keyword>
<organism evidence="3 4">
    <name type="scientific">Pseudonocardia halophobica</name>
    <dbReference type="NCBI Taxonomy" id="29401"/>
    <lineage>
        <taxon>Bacteria</taxon>
        <taxon>Bacillati</taxon>
        <taxon>Actinomycetota</taxon>
        <taxon>Actinomycetes</taxon>
        <taxon>Pseudonocardiales</taxon>
        <taxon>Pseudonocardiaceae</taxon>
        <taxon>Pseudonocardia</taxon>
    </lineage>
</organism>
<evidence type="ECO:0000259" key="2">
    <source>
        <dbReference type="Pfam" id="PF01551"/>
    </source>
</evidence>
<dbReference type="PANTHER" id="PTHR21666:SF289">
    <property type="entry name" value="L-ALA--D-GLU ENDOPEPTIDASE"/>
    <property type="match status" value="1"/>
</dbReference>
<dbReference type="CDD" id="cd12797">
    <property type="entry name" value="M23_peptidase"/>
    <property type="match status" value="1"/>
</dbReference>
<dbReference type="SUPFAM" id="SSF51261">
    <property type="entry name" value="Duplicated hybrid motif"/>
    <property type="match status" value="1"/>
</dbReference>
<evidence type="ECO:0000313" key="3">
    <source>
        <dbReference type="EMBL" id="GLL13502.1"/>
    </source>
</evidence>
<evidence type="ECO:0000313" key="4">
    <source>
        <dbReference type="Proteomes" id="UP001143463"/>
    </source>
</evidence>
<dbReference type="EMBL" id="BSFQ01000022">
    <property type="protein sequence ID" value="GLL13502.1"/>
    <property type="molecule type" value="Genomic_DNA"/>
</dbReference>
<dbReference type="PANTHER" id="PTHR21666">
    <property type="entry name" value="PEPTIDASE-RELATED"/>
    <property type="match status" value="1"/>
</dbReference>